<evidence type="ECO:0000313" key="4">
    <source>
        <dbReference type="Proteomes" id="UP000825935"/>
    </source>
</evidence>
<reference evidence="3" key="1">
    <citation type="submission" date="2021-08" db="EMBL/GenBank/DDBJ databases">
        <title>WGS assembly of Ceratopteris richardii.</title>
        <authorList>
            <person name="Marchant D.B."/>
            <person name="Chen G."/>
            <person name="Jenkins J."/>
            <person name="Shu S."/>
            <person name="Leebens-Mack J."/>
            <person name="Grimwood J."/>
            <person name="Schmutz J."/>
            <person name="Soltis P."/>
            <person name="Soltis D."/>
            <person name="Chen Z.-H."/>
        </authorList>
    </citation>
    <scope>NUCLEOTIDE SEQUENCE</scope>
    <source>
        <strain evidence="3">Whitten #5841</strain>
        <tissue evidence="3">Leaf</tissue>
    </source>
</reference>
<dbReference type="Pfam" id="PF00022">
    <property type="entry name" value="Actin"/>
    <property type="match status" value="1"/>
</dbReference>
<proteinExistence type="inferred from homology"/>
<protein>
    <recommendedName>
        <fullName evidence="2">F-box domain-containing protein</fullName>
    </recommendedName>
</protein>
<gene>
    <name evidence="3" type="ORF">KP509_20G066800</name>
</gene>
<dbReference type="Pfam" id="PF12937">
    <property type="entry name" value="F-box-like"/>
    <property type="match status" value="1"/>
</dbReference>
<sequence length="482" mass="52946">MYRSLRKALGSVISRSYSSTSADFGNEDDDNSAANASGMVGGAEQASPFERISADILYCIFSLLPGHDLAAASIVCKAWSSIIQGSESLWRNVLAAKAGSTWSLVLFAETSLRSLPPFATSNDGLDSFQRIYGARQQVPCSVVIDGGSGYCKYGWSNFNKPTGRFPTFLAYGNIENPIYSSLMDFFTTVYERLAAKPALQPLVISTPICHYDDTEVAIACRRNLLHITHKVLFSMGVKAICAVDQAVLALIASKQTSGIVVNIGFQLTSVVPIYRGKIMRKAGVEVIGQGALQLTARLCELMQRSGISFENITVVKALKEKLCYVAEDYDRELCRHTEASCTLDSYGEFTLNHERFMACEIMFQPYLGGLRTMSIQQAVALCIEHCMEISNCNDMWFNTVVLAGGSASLPGLGERLKKELCKLLPQRISKTLNVISQSNGADLAWHGAKLLSNVSCFQDTWCVTKKDFQKYGQKILDAKAWF</sequence>
<dbReference type="PANTHER" id="PTHR11937">
    <property type="entry name" value="ACTIN"/>
    <property type="match status" value="1"/>
</dbReference>
<dbReference type="InterPro" id="IPR036047">
    <property type="entry name" value="F-box-like_dom_sf"/>
</dbReference>
<dbReference type="OMA" id="WDAIFFA"/>
<dbReference type="Gene3D" id="3.90.640.10">
    <property type="entry name" value="Actin, Chain A, domain 4"/>
    <property type="match status" value="1"/>
</dbReference>
<dbReference type="EMBL" id="CM035425">
    <property type="protein sequence ID" value="KAH7332075.1"/>
    <property type="molecule type" value="Genomic_DNA"/>
</dbReference>
<comment type="similarity">
    <text evidence="1">Belongs to the actin family.</text>
</comment>
<evidence type="ECO:0000256" key="1">
    <source>
        <dbReference type="RuleBase" id="RU000487"/>
    </source>
</evidence>
<accession>A0A8T2SJ73</accession>
<dbReference type="Gene3D" id="1.20.1280.50">
    <property type="match status" value="1"/>
</dbReference>
<feature type="domain" description="F-box" evidence="2">
    <location>
        <begin position="46"/>
        <end position="93"/>
    </location>
</feature>
<name>A0A8T2SJ73_CERRI</name>
<dbReference type="InterPro" id="IPR001810">
    <property type="entry name" value="F-box_dom"/>
</dbReference>
<dbReference type="Proteomes" id="UP000825935">
    <property type="component" value="Chromosome 20"/>
</dbReference>
<dbReference type="SMART" id="SM00268">
    <property type="entry name" value="ACTIN"/>
    <property type="match status" value="1"/>
</dbReference>
<evidence type="ECO:0000259" key="2">
    <source>
        <dbReference type="PROSITE" id="PS50181"/>
    </source>
</evidence>
<comment type="caution">
    <text evidence="3">The sequence shown here is derived from an EMBL/GenBank/DDBJ whole genome shotgun (WGS) entry which is preliminary data.</text>
</comment>
<dbReference type="AlphaFoldDB" id="A0A8T2SJ73"/>
<dbReference type="OrthoDB" id="7340501at2759"/>
<dbReference type="SUPFAM" id="SSF81383">
    <property type="entry name" value="F-box domain"/>
    <property type="match status" value="1"/>
</dbReference>
<dbReference type="Gene3D" id="3.30.420.40">
    <property type="match status" value="2"/>
</dbReference>
<organism evidence="3 4">
    <name type="scientific">Ceratopteris richardii</name>
    <name type="common">Triangle waterfern</name>
    <dbReference type="NCBI Taxonomy" id="49495"/>
    <lineage>
        <taxon>Eukaryota</taxon>
        <taxon>Viridiplantae</taxon>
        <taxon>Streptophyta</taxon>
        <taxon>Embryophyta</taxon>
        <taxon>Tracheophyta</taxon>
        <taxon>Polypodiopsida</taxon>
        <taxon>Polypodiidae</taxon>
        <taxon>Polypodiales</taxon>
        <taxon>Pteridineae</taxon>
        <taxon>Pteridaceae</taxon>
        <taxon>Parkerioideae</taxon>
        <taxon>Ceratopteris</taxon>
    </lineage>
</organism>
<dbReference type="SMART" id="SM00256">
    <property type="entry name" value="FBOX"/>
    <property type="match status" value="1"/>
</dbReference>
<dbReference type="InterPro" id="IPR004000">
    <property type="entry name" value="Actin"/>
</dbReference>
<evidence type="ECO:0000313" key="3">
    <source>
        <dbReference type="EMBL" id="KAH7332075.1"/>
    </source>
</evidence>
<dbReference type="SUPFAM" id="SSF53067">
    <property type="entry name" value="Actin-like ATPase domain"/>
    <property type="match status" value="2"/>
</dbReference>
<keyword evidence="4" id="KW-1185">Reference proteome</keyword>
<dbReference type="PROSITE" id="PS50181">
    <property type="entry name" value="FBOX"/>
    <property type="match status" value="1"/>
</dbReference>
<dbReference type="InterPro" id="IPR043129">
    <property type="entry name" value="ATPase_NBD"/>
</dbReference>